<evidence type="ECO:0000256" key="6">
    <source>
        <dbReference type="ARBA" id="ARBA00023136"/>
    </source>
</evidence>
<feature type="transmembrane region" description="Helical" evidence="7">
    <location>
        <begin position="203"/>
        <end position="223"/>
    </location>
</feature>
<evidence type="ECO:0000256" key="7">
    <source>
        <dbReference type="RuleBase" id="RU365066"/>
    </source>
</evidence>
<evidence type="ECO:0000256" key="3">
    <source>
        <dbReference type="ARBA" id="ARBA00022692"/>
    </source>
</evidence>
<dbReference type="GeneID" id="80881358"/>
<feature type="transmembrane region" description="Helical" evidence="7">
    <location>
        <begin position="172"/>
        <end position="191"/>
    </location>
</feature>
<dbReference type="RefSeq" id="XP_056046954.1">
    <property type="nucleotide sequence ID" value="XM_056186192.1"/>
</dbReference>
<keyword evidence="3 7" id="KW-0812">Transmembrane</keyword>
<keyword evidence="4 7" id="KW-0732">Signal</keyword>
<dbReference type="PANTHER" id="PTHR13148">
    <property type="entry name" value="PER1-RELATED"/>
    <property type="match status" value="1"/>
</dbReference>
<comment type="caution">
    <text evidence="8">The sequence shown here is derived from an EMBL/GenBank/DDBJ whole genome shotgun (WGS) entry which is preliminary data.</text>
</comment>
<dbReference type="AlphaFoldDB" id="A0AAD7QXZ5"/>
<evidence type="ECO:0000256" key="1">
    <source>
        <dbReference type="ARBA" id="ARBA00004127"/>
    </source>
</evidence>
<dbReference type="GO" id="GO:0016788">
    <property type="term" value="F:hydrolase activity, acting on ester bonds"/>
    <property type="evidence" value="ECO:0007669"/>
    <property type="project" value="TreeGrafter"/>
</dbReference>
<comment type="subcellular location">
    <subcellularLocation>
        <location evidence="1">Endomembrane system</location>
        <topology evidence="1">Multi-pass membrane protein</topology>
    </subcellularLocation>
    <subcellularLocation>
        <location evidence="7">Endoplasmic reticulum membrane</location>
        <topology evidence="7">Multi-pass membrane protein</topology>
    </subcellularLocation>
</comment>
<feature type="signal peptide" evidence="7">
    <location>
        <begin position="1"/>
        <end position="22"/>
    </location>
</feature>
<dbReference type="EMBL" id="JARPMG010000001">
    <property type="protein sequence ID" value="KAJ8103504.1"/>
    <property type="molecule type" value="Genomic_DNA"/>
</dbReference>
<dbReference type="GO" id="GO:0005789">
    <property type="term" value="C:endoplasmic reticulum membrane"/>
    <property type="evidence" value="ECO:0007669"/>
    <property type="project" value="UniProtKB-SubCell"/>
</dbReference>
<keyword evidence="6 7" id="KW-0472">Membrane</keyword>
<name>A0AAD7QXZ5_9ASCO</name>
<evidence type="ECO:0000256" key="5">
    <source>
        <dbReference type="ARBA" id="ARBA00022989"/>
    </source>
</evidence>
<keyword evidence="7" id="KW-0256">Endoplasmic reticulum</keyword>
<dbReference type="Proteomes" id="UP001217417">
    <property type="component" value="Unassembled WGS sequence"/>
</dbReference>
<feature type="transmembrane region" description="Helical" evidence="7">
    <location>
        <begin position="235"/>
        <end position="255"/>
    </location>
</feature>
<dbReference type="Pfam" id="PF04080">
    <property type="entry name" value="Per1"/>
    <property type="match status" value="1"/>
</dbReference>
<organism evidence="8 9">
    <name type="scientific">Lipomyces tetrasporus</name>
    <dbReference type="NCBI Taxonomy" id="54092"/>
    <lineage>
        <taxon>Eukaryota</taxon>
        <taxon>Fungi</taxon>
        <taxon>Dikarya</taxon>
        <taxon>Ascomycota</taxon>
        <taxon>Saccharomycotina</taxon>
        <taxon>Lipomycetes</taxon>
        <taxon>Lipomycetales</taxon>
        <taxon>Lipomycetaceae</taxon>
        <taxon>Lipomyces</taxon>
    </lineage>
</organism>
<protein>
    <recommendedName>
        <fullName evidence="7">Post-GPI attachment to proteins factor 3</fullName>
    </recommendedName>
</protein>
<feature type="transmembrane region" description="Helical" evidence="7">
    <location>
        <begin position="267"/>
        <end position="287"/>
    </location>
</feature>
<comment type="function">
    <text evidence="7">Involved in the lipid remodeling steps of GPI-anchor maturation.</text>
</comment>
<dbReference type="PANTHER" id="PTHR13148:SF0">
    <property type="entry name" value="POST-GPI ATTACHMENT TO PROTEINS FACTOR 3"/>
    <property type="match status" value="1"/>
</dbReference>
<proteinExistence type="inferred from homology"/>
<evidence type="ECO:0000256" key="2">
    <source>
        <dbReference type="ARBA" id="ARBA00022502"/>
    </source>
</evidence>
<dbReference type="GO" id="GO:0006506">
    <property type="term" value="P:GPI anchor biosynthetic process"/>
    <property type="evidence" value="ECO:0007669"/>
    <property type="project" value="UniProtKB-KW"/>
</dbReference>
<evidence type="ECO:0000256" key="4">
    <source>
        <dbReference type="ARBA" id="ARBA00022729"/>
    </source>
</evidence>
<sequence>MRLPLSVVLSVGLLGFISSTNASAGDQLPEFRQCVADCNEIVCNSESPPELPLYLTAFFWDCPQDCDYHCQRSITFERIDDNKPVLQFHGKWPFQRLLGIQEPASVLFSILNFVPHYIAFRELRKTLPPDDARSNFFLRKYYLVVTITGMNAWIWSAVFHCRDFVLTERLDYFSAGATILSGFYFAVVRNFRLDRQEMAAARVVFTIACCLALLCHVFYLSFVRFSYSYNMMANVAIGIFQNLLWIYYSISNYYFPADIYPPPRESWILWPLWNVILLTFAMCLELFDFPPWMDAIDAHSLWHAATIVPSFWWYKWMTKDAAREALIKHKD</sequence>
<evidence type="ECO:0000313" key="8">
    <source>
        <dbReference type="EMBL" id="KAJ8103504.1"/>
    </source>
</evidence>
<keyword evidence="5 7" id="KW-1133">Transmembrane helix</keyword>
<comment type="similarity">
    <text evidence="7">Belongs to the PGAP3 family.</text>
</comment>
<dbReference type="InterPro" id="IPR007217">
    <property type="entry name" value="Per1-like"/>
</dbReference>
<feature type="transmembrane region" description="Helical" evidence="7">
    <location>
        <begin position="141"/>
        <end position="160"/>
    </location>
</feature>
<feature type="transmembrane region" description="Helical" evidence="7">
    <location>
        <begin position="103"/>
        <end position="120"/>
    </location>
</feature>
<feature type="transmembrane region" description="Helical" evidence="7">
    <location>
        <begin position="299"/>
        <end position="316"/>
    </location>
</feature>
<reference evidence="8" key="1">
    <citation type="submission" date="2023-03" db="EMBL/GenBank/DDBJ databases">
        <title>Near-Complete genome sequence of Lipomyces tetrasporous NRRL Y-64009, an oleaginous yeast capable of growing on lignocellulosic hydrolysates.</title>
        <authorList>
            <consortium name="Lawrence Berkeley National Laboratory"/>
            <person name="Jagtap S.S."/>
            <person name="Liu J.-J."/>
            <person name="Walukiewicz H.E."/>
            <person name="Pangilinan J."/>
            <person name="Lipzen A."/>
            <person name="Ahrendt S."/>
            <person name="Koriabine M."/>
            <person name="Cobaugh K."/>
            <person name="Salamov A."/>
            <person name="Yoshinaga Y."/>
            <person name="Ng V."/>
            <person name="Daum C."/>
            <person name="Grigoriev I.V."/>
            <person name="Slininger P.J."/>
            <person name="Dien B.S."/>
            <person name="Jin Y.-S."/>
            <person name="Rao C.V."/>
        </authorList>
    </citation>
    <scope>NUCLEOTIDE SEQUENCE</scope>
    <source>
        <strain evidence="8">NRRL Y-64009</strain>
    </source>
</reference>
<keyword evidence="9" id="KW-1185">Reference proteome</keyword>
<evidence type="ECO:0000313" key="9">
    <source>
        <dbReference type="Proteomes" id="UP001217417"/>
    </source>
</evidence>
<feature type="chain" id="PRO_5041774262" description="Post-GPI attachment to proteins factor 3" evidence="7">
    <location>
        <begin position="23"/>
        <end position="331"/>
    </location>
</feature>
<keyword evidence="2 7" id="KW-0337">GPI-anchor biosynthesis</keyword>
<accession>A0AAD7QXZ5</accession>
<gene>
    <name evidence="8" type="ORF">POJ06DRAFT_242073</name>
</gene>